<evidence type="ECO:0000256" key="3">
    <source>
        <dbReference type="ARBA" id="ARBA00022989"/>
    </source>
</evidence>
<dbReference type="PROSITE" id="PS50850">
    <property type="entry name" value="MFS"/>
    <property type="match status" value="1"/>
</dbReference>
<evidence type="ECO:0000256" key="2">
    <source>
        <dbReference type="ARBA" id="ARBA00022692"/>
    </source>
</evidence>
<dbReference type="EMBL" id="VNKQ01000013">
    <property type="protein sequence ID" value="KAG0647147.1"/>
    <property type="molecule type" value="Genomic_DNA"/>
</dbReference>
<feature type="transmembrane region" description="Helical" evidence="6">
    <location>
        <begin position="346"/>
        <end position="370"/>
    </location>
</feature>
<feature type="transmembrane region" description="Helical" evidence="6">
    <location>
        <begin position="479"/>
        <end position="499"/>
    </location>
</feature>
<dbReference type="SUPFAM" id="SSF103473">
    <property type="entry name" value="MFS general substrate transporter"/>
    <property type="match status" value="1"/>
</dbReference>
<comment type="caution">
    <text evidence="8">The sequence shown here is derived from an EMBL/GenBank/DDBJ whole genome shotgun (WGS) entry which is preliminary data.</text>
</comment>
<feature type="domain" description="Major facilitator superfamily (MFS) profile" evidence="7">
    <location>
        <begin position="51"/>
        <end position="507"/>
    </location>
</feature>
<dbReference type="PANTHER" id="PTHR42718">
    <property type="entry name" value="MAJOR FACILITATOR SUPERFAMILY MULTIDRUG TRANSPORTER MFSC"/>
    <property type="match status" value="1"/>
</dbReference>
<evidence type="ECO:0000313" key="8">
    <source>
        <dbReference type="EMBL" id="KAG0647147.1"/>
    </source>
</evidence>
<evidence type="ECO:0000259" key="7">
    <source>
        <dbReference type="PROSITE" id="PS50850"/>
    </source>
</evidence>
<dbReference type="InterPro" id="IPR020846">
    <property type="entry name" value="MFS_dom"/>
</dbReference>
<keyword evidence="2 6" id="KW-0812">Transmembrane</keyword>
<feature type="transmembrane region" description="Helical" evidence="6">
    <location>
        <begin position="48"/>
        <end position="70"/>
    </location>
</feature>
<evidence type="ECO:0000256" key="6">
    <source>
        <dbReference type="SAM" id="Phobius"/>
    </source>
</evidence>
<dbReference type="Gene3D" id="1.20.1250.20">
    <property type="entry name" value="MFS general substrate transporter like domains"/>
    <property type="match status" value="2"/>
</dbReference>
<feature type="region of interest" description="Disordered" evidence="5">
    <location>
        <begin position="1"/>
        <end position="20"/>
    </location>
</feature>
<dbReference type="Pfam" id="PF07690">
    <property type="entry name" value="MFS_1"/>
    <property type="match status" value="1"/>
</dbReference>
<organism evidence="8 9">
    <name type="scientific">Hyphodiscus hymeniophilus</name>
    <dbReference type="NCBI Taxonomy" id="353542"/>
    <lineage>
        <taxon>Eukaryota</taxon>
        <taxon>Fungi</taxon>
        <taxon>Dikarya</taxon>
        <taxon>Ascomycota</taxon>
        <taxon>Pezizomycotina</taxon>
        <taxon>Leotiomycetes</taxon>
        <taxon>Helotiales</taxon>
        <taxon>Hyphodiscaceae</taxon>
        <taxon>Hyphodiscus</taxon>
    </lineage>
</organism>
<dbReference type="GO" id="GO:0022857">
    <property type="term" value="F:transmembrane transporter activity"/>
    <property type="evidence" value="ECO:0007669"/>
    <property type="project" value="InterPro"/>
</dbReference>
<dbReference type="OrthoDB" id="440755at2759"/>
<dbReference type="InterPro" id="IPR036259">
    <property type="entry name" value="MFS_trans_sf"/>
</dbReference>
<dbReference type="GO" id="GO:0016020">
    <property type="term" value="C:membrane"/>
    <property type="evidence" value="ECO:0007669"/>
    <property type="project" value="UniProtKB-SubCell"/>
</dbReference>
<name>A0A9P6VFV3_9HELO</name>
<feature type="transmembrane region" description="Helical" evidence="6">
    <location>
        <begin position="377"/>
        <end position="396"/>
    </location>
</feature>
<feature type="transmembrane region" description="Helical" evidence="6">
    <location>
        <begin position="402"/>
        <end position="427"/>
    </location>
</feature>
<dbReference type="Proteomes" id="UP000785200">
    <property type="component" value="Unassembled WGS sequence"/>
</dbReference>
<keyword evidence="4 6" id="KW-0472">Membrane</keyword>
<sequence>MAELPPKQSDGSGSEDITAPTRTPVFEDLKSLRDEMKIPQTTLGRKRLIGTFLIFANSILASGPEFLSFGSTLGGGFAIGKSFGVDDPTTAVWIAAAYPLTQGAFVLATGRIGAVYGHKNILLLGGAWWVSWTLITGFCTKSIIAFAIARAFSGVGAAMAMPNIVAIIGITFPPGKMRNLTLGFFGFGAPVGGTIGCVLIGIFIQWTEWRYFFFTTAILGVIIYAALWMVLPPESPLDKKGTIDWFGALLGLSALILFNFVWNQAPAVGWSTPYEIALLLASFLLFALFGFWEHKIAKQPIMPLDIWTAPSFFALILVVLFSVMAYGIALWYLVAWQQLVRHWSVLRFAAGLVPHAIFGGCAAPVAAWLIPRLAAQWILAFGALTVLLSAVILATMPQQQSYWAQVFPATILMALCPDFIFTAAQIIATNSVKRHEQGIAGSLMSLLLLYSASIGLGFAGTVEANTNKGGAEVLDGYRGALYCAIGLGTAALMIDILFVRVPKDEREGWGDEDGIGVNV</sequence>
<dbReference type="InterPro" id="IPR011701">
    <property type="entry name" value="MFS"/>
</dbReference>
<dbReference type="AlphaFoldDB" id="A0A9P6VFV3"/>
<feature type="transmembrane region" description="Helical" evidence="6">
    <location>
        <begin position="243"/>
        <end position="262"/>
    </location>
</feature>
<feature type="transmembrane region" description="Helical" evidence="6">
    <location>
        <begin position="154"/>
        <end position="172"/>
    </location>
</feature>
<evidence type="ECO:0000256" key="4">
    <source>
        <dbReference type="ARBA" id="ARBA00023136"/>
    </source>
</evidence>
<evidence type="ECO:0000256" key="5">
    <source>
        <dbReference type="SAM" id="MobiDB-lite"/>
    </source>
</evidence>
<dbReference type="PANTHER" id="PTHR42718:SF41">
    <property type="entry name" value="MFS TRANSPORTER OF UNKOWN SPECIFICITY (AFU_ORTHOLOGUE AFUA_5G09940)-RELATED"/>
    <property type="match status" value="1"/>
</dbReference>
<comment type="subcellular location">
    <subcellularLocation>
        <location evidence="1">Membrane</location>
        <topology evidence="1">Multi-pass membrane protein</topology>
    </subcellularLocation>
</comment>
<reference evidence="8" key="1">
    <citation type="submission" date="2019-07" db="EMBL/GenBank/DDBJ databases">
        <title>Hyphodiscus hymeniophilus genome sequencing and assembly.</title>
        <authorList>
            <person name="Kramer G."/>
            <person name="Nodwell J."/>
        </authorList>
    </citation>
    <scope>NUCLEOTIDE SEQUENCE</scope>
    <source>
        <strain evidence="8">ATCC 34498</strain>
    </source>
</reference>
<keyword evidence="3 6" id="KW-1133">Transmembrane helix</keyword>
<feature type="transmembrane region" description="Helical" evidence="6">
    <location>
        <begin position="211"/>
        <end position="231"/>
    </location>
</feature>
<gene>
    <name evidence="8" type="ORF">D0Z07_7307</name>
</gene>
<proteinExistence type="predicted"/>
<feature type="transmembrane region" description="Helical" evidence="6">
    <location>
        <begin position="184"/>
        <end position="205"/>
    </location>
</feature>
<accession>A0A9P6VFV3</accession>
<evidence type="ECO:0000256" key="1">
    <source>
        <dbReference type="ARBA" id="ARBA00004141"/>
    </source>
</evidence>
<protein>
    <submittedName>
        <fullName evidence="8">MFS-type transporter</fullName>
    </submittedName>
</protein>
<feature type="transmembrane region" description="Helical" evidence="6">
    <location>
        <begin position="439"/>
        <end position="459"/>
    </location>
</feature>
<feature type="transmembrane region" description="Helical" evidence="6">
    <location>
        <begin position="312"/>
        <end position="334"/>
    </location>
</feature>
<keyword evidence="9" id="KW-1185">Reference proteome</keyword>
<evidence type="ECO:0000313" key="9">
    <source>
        <dbReference type="Proteomes" id="UP000785200"/>
    </source>
</evidence>
<feature type="transmembrane region" description="Helical" evidence="6">
    <location>
        <begin position="274"/>
        <end position="292"/>
    </location>
</feature>
<feature type="transmembrane region" description="Helical" evidence="6">
    <location>
        <begin position="90"/>
        <end position="109"/>
    </location>
</feature>